<comment type="caution">
    <text evidence="1">The sequence shown here is derived from an EMBL/GenBank/DDBJ whole genome shotgun (WGS) entry which is preliminary data.</text>
</comment>
<evidence type="ECO:0000313" key="2">
    <source>
        <dbReference type="Proteomes" id="UP001165121"/>
    </source>
</evidence>
<organism evidence="1 2">
    <name type="scientific">Phytophthora fragariaefolia</name>
    <dbReference type="NCBI Taxonomy" id="1490495"/>
    <lineage>
        <taxon>Eukaryota</taxon>
        <taxon>Sar</taxon>
        <taxon>Stramenopiles</taxon>
        <taxon>Oomycota</taxon>
        <taxon>Peronosporomycetes</taxon>
        <taxon>Peronosporales</taxon>
        <taxon>Peronosporaceae</taxon>
        <taxon>Phytophthora</taxon>
    </lineage>
</organism>
<evidence type="ECO:0000313" key="1">
    <source>
        <dbReference type="EMBL" id="GMF23465.1"/>
    </source>
</evidence>
<protein>
    <submittedName>
        <fullName evidence="1">Unnamed protein product</fullName>
    </submittedName>
</protein>
<sequence>MLVISVASVAALTSDSATQIIAAPDKGDELEDRAYAEEQQELEVEIDTRDPNATIDTDIYRCISKTFRSRY</sequence>
<name>A0A9W6TZH3_9STRA</name>
<reference evidence="1" key="1">
    <citation type="submission" date="2023-04" db="EMBL/GenBank/DDBJ databases">
        <title>Phytophthora fragariaefolia NBRC 109709.</title>
        <authorList>
            <person name="Ichikawa N."/>
            <person name="Sato H."/>
            <person name="Tonouchi N."/>
        </authorList>
    </citation>
    <scope>NUCLEOTIDE SEQUENCE</scope>
    <source>
        <strain evidence="1">NBRC 109709</strain>
    </source>
</reference>
<dbReference type="OrthoDB" id="96140at2759"/>
<dbReference type="Proteomes" id="UP001165121">
    <property type="component" value="Unassembled WGS sequence"/>
</dbReference>
<proteinExistence type="predicted"/>
<accession>A0A9W6TZH3</accession>
<dbReference type="EMBL" id="BSXT01000289">
    <property type="protein sequence ID" value="GMF23465.1"/>
    <property type="molecule type" value="Genomic_DNA"/>
</dbReference>
<gene>
    <name evidence="1" type="ORF">Pfra01_000371700</name>
</gene>
<dbReference type="AlphaFoldDB" id="A0A9W6TZH3"/>
<keyword evidence="2" id="KW-1185">Reference proteome</keyword>